<organism evidence="1">
    <name type="scientific">Solanum lycopersicum</name>
    <name type="common">Tomato</name>
    <name type="synonym">Lycopersicon esculentum</name>
    <dbReference type="NCBI Taxonomy" id="4081"/>
    <lineage>
        <taxon>Eukaryota</taxon>
        <taxon>Viridiplantae</taxon>
        <taxon>Streptophyta</taxon>
        <taxon>Embryophyta</taxon>
        <taxon>Tracheophyta</taxon>
        <taxon>Spermatophyta</taxon>
        <taxon>Magnoliopsida</taxon>
        <taxon>eudicotyledons</taxon>
        <taxon>Gunneridae</taxon>
        <taxon>Pentapetalae</taxon>
        <taxon>asterids</taxon>
        <taxon>lamiids</taxon>
        <taxon>Solanales</taxon>
        <taxon>Solanaceae</taxon>
        <taxon>Solanoideae</taxon>
        <taxon>Solaneae</taxon>
        <taxon>Solanum</taxon>
        <taxon>Solanum subgen. Lycopersicon</taxon>
    </lineage>
</organism>
<proteinExistence type="predicted"/>
<dbReference type="InParanoid" id="A0A3Q7HMV8"/>
<name>A0A3Q7HMV8_SOLLC</name>
<dbReference type="EnsemblPlants" id="Solyc06g048935.1.1">
    <property type="protein sequence ID" value="Solyc06g048935.1.1"/>
    <property type="gene ID" value="Solyc06g048935.1"/>
</dbReference>
<reference evidence="1" key="1">
    <citation type="journal article" date="2012" name="Nature">
        <title>The tomato genome sequence provides insights into fleshy fruit evolution.</title>
        <authorList>
            <consortium name="Tomato Genome Consortium"/>
        </authorList>
    </citation>
    <scope>NUCLEOTIDE SEQUENCE [LARGE SCALE GENOMIC DNA]</scope>
    <source>
        <strain evidence="1">cv. Heinz 1706</strain>
    </source>
</reference>
<accession>A0A3Q7HMV8</accession>
<dbReference type="Gramene" id="Solyc06g048935.1.1">
    <property type="protein sequence ID" value="Solyc06g048935.1.1"/>
    <property type="gene ID" value="Solyc06g048935.1"/>
</dbReference>
<sequence length="121" mass="13701">MNRLTVIPLGVVDRFKFKLRIQPYVCSAAFLDLTGETGNRGFYARGSGHTSNPLSILKLCRQKPLTLCIKLYIEFLGQNGLQRITPTFSIAYKGYPQYCAPSLNAHTLIQMANWLNSWMLD</sequence>
<evidence type="ECO:0000313" key="2">
    <source>
        <dbReference type="Proteomes" id="UP000004994"/>
    </source>
</evidence>
<dbReference type="Proteomes" id="UP000004994">
    <property type="component" value="Chromosome 6"/>
</dbReference>
<keyword evidence="2" id="KW-1185">Reference proteome</keyword>
<evidence type="ECO:0000313" key="1">
    <source>
        <dbReference type="EnsemblPlants" id="Solyc06g048935.1.1"/>
    </source>
</evidence>
<dbReference type="AlphaFoldDB" id="A0A3Q7HMV8"/>
<reference evidence="1" key="2">
    <citation type="submission" date="2019-01" db="UniProtKB">
        <authorList>
            <consortium name="EnsemblPlants"/>
        </authorList>
    </citation>
    <scope>IDENTIFICATION</scope>
    <source>
        <strain evidence="1">cv. Heinz 1706</strain>
    </source>
</reference>
<protein>
    <submittedName>
        <fullName evidence="1">Uncharacterized protein</fullName>
    </submittedName>
</protein>